<evidence type="ECO:0000256" key="1">
    <source>
        <dbReference type="ARBA" id="ARBA00005614"/>
    </source>
</evidence>
<dbReference type="Gene3D" id="3.30.70.100">
    <property type="match status" value="1"/>
</dbReference>
<dbReference type="InterPro" id="IPR020456">
    <property type="entry name" value="Acylphosphatase"/>
</dbReference>
<evidence type="ECO:0000259" key="6">
    <source>
        <dbReference type="PROSITE" id="PS51160"/>
    </source>
</evidence>
<comment type="caution">
    <text evidence="7">The sequence shown here is derived from an EMBL/GenBank/DDBJ whole genome shotgun (WGS) entry which is preliminary data.</text>
</comment>
<dbReference type="PROSITE" id="PS51160">
    <property type="entry name" value="ACYLPHOSPHATASE_3"/>
    <property type="match status" value="1"/>
</dbReference>
<accession>A0A1G2BVP9</accession>
<proteinExistence type="inferred from homology"/>
<dbReference type="EC" id="3.6.1.7" evidence="2 4"/>
<protein>
    <recommendedName>
        <fullName evidence="2 4">acylphosphatase</fullName>
        <ecNumber evidence="2 4">3.6.1.7</ecNumber>
    </recommendedName>
</protein>
<feature type="active site" evidence="4">
    <location>
        <position position="17"/>
    </location>
</feature>
<evidence type="ECO:0000256" key="3">
    <source>
        <dbReference type="ARBA" id="ARBA00047645"/>
    </source>
</evidence>
<comment type="catalytic activity">
    <reaction evidence="3 4">
        <text>an acyl phosphate + H2O = a carboxylate + phosphate + H(+)</text>
        <dbReference type="Rhea" id="RHEA:14965"/>
        <dbReference type="ChEBI" id="CHEBI:15377"/>
        <dbReference type="ChEBI" id="CHEBI:15378"/>
        <dbReference type="ChEBI" id="CHEBI:29067"/>
        <dbReference type="ChEBI" id="CHEBI:43474"/>
        <dbReference type="ChEBI" id="CHEBI:59918"/>
        <dbReference type="EC" id="3.6.1.7"/>
    </reaction>
</comment>
<feature type="domain" description="Acylphosphatase-like" evidence="6">
    <location>
        <begin position="2"/>
        <end position="88"/>
    </location>
</feature>
<dbReference type="InterPro" id="IPR017968">
    <property type="entry name" value="Acylphosphatase_CS"/>
</dbReference>
<gene>
    <name evidence="7" type="ORF">A3B31_00120</name>
</gene>
<evidence type="ECO:0000256" key="2">
    <source>
        <dbReference type="ARBA" id="ARBA00012150"/>
    </source>
</evidence>
<comment type="similarity">
    <text evidence="1 5">Belongs to the acylphosphatase family.</text>
</comment>
<dbReference type="GO" id="GO:0003998">
    <property type="term" value="F:acylphosphatase activity"/>
    <property type="evidence" value="ECO:0007669"/>
    <property type="project" value="UniProtKB-EC"/>
</dbReference>
<evidence type="ECO:0000313" key="7">
    <source>
        <dbReference type="EMBL" id="OGY92297.1"/>
    </source>
</evidence>
<dbReference type="Proteomes" id="UP000177349">
    <property type="component" value="Unassembled WGS sequence"/>
</dbReference>
<organism evidence="7 8">
    <name type="scientific">Candidatus Komeilibacteria bacterium RIFCSPLOWO2_01_FULL_53_11</name>
    <dbReference type="NCBI Taxonomy" id="1798552"/>
    <lineage>
        <taxon>Bacteria</taxon>
        <taxon>Candidatus Komeiliibacteriota</taxon>
    </lineage>
</organism>
<dbReference type="SUPFAM" id="SSF54975">
    <property type="entry name" value="Acylphosphatase/BLUF domain-like"/>
    <property type="match status" value="1"/>
</dbReference>
<dbReference type="InterPro" id="IPR036046">
    <property type="entry name" value="Acylphosphatase-like_dom_sf"/>
</dbReference>
<dbReference type="PANTHER" id="PTHR47268:SF4">
    <property type="entry name" value="ACYLPHOSPHATASE"/>
    <property type="match status" value="1"/>
</dbReference>
<evidence type="ECO:0000256" key="5">
    <source>
        <dbReference type="RuleBase" id="RU004168"/>
    </source>
</evidence>
<dbReference type="PANTHER" id="PTHR47268">
    <property type="entry name" value="ACYLPHOSPHATASE"/>
    <property type="match status" value="1"/>
</dbReference>
<dbReference type="InterPro" id="IPR001792">
    <property type="entry name" value="Acylphosphatase-like_dom"/>
</dbReference>
<reference evidence="7 8" key="1">
    <citation type="journal article" date="2016" name="Nat. Commun.">
        <title>Thousands of microbial genomes shed light on interconnected biogeochemical processes in an aquifer system.</title>
        <authorList>
            <person name="Anantharaman K."/>
            <person name="Brown C.T."/>
            <person name="Hug L.A."/>
            <person name="Sharon I."/>
            <person name="Castelle C.J."/>
            <person name="Probst A.J."/>
            <person name="Thomas B.C."/>
            <person name="Singh A."/>
            <person name="Wilkins M.J."/>
            <person name="Karaoz U."/>
            <person name="Brodie E.L."/>
            <person name="Williams K.H."/>
            <person name="Hubbard S.S."/>
            <person name="Banfield J.F."/>
        </authorList>
    </citation>
    <scope>NUCLEOTIDE SEQUENCE [LARGE SCALE GENOMIC DNA]</scope>
</reference>
<feature type="active site" evidence="4">
    <location>
        <position position="35"/>
    </location>
</feature>
<dbReference type="AlphaFoldDB" id="A0A1G2BVP9"/>
<keyword evidence="4" id="KW-0378">Hydrolase</keyword>
<evidence type="ECO:0000313" key="8">
    <source>
        <dbReference type="Proteomes" id="UP000177349"/>
    </source>
</evidence>
<dbReference type="PROSITE" id="PS00151">
    <property type="entry name" value="ACYLPHOSPHATASE_2"/>
    <property type="match status" value="1"/>
</dbReference>
<sequence length="88" mass="9821">MHCDIIVRGNVHGVGYRYSACEKARELKLSGFVRNEADGSVSIEVEGPKAGVNEFVEWCRHGSHAARVESLQVRSRDKIEGYSNFVIL</sequence>
<dbReference type="Pfam" id="PF00708">
    <property type="entry name" value="Acylphosphatase"/>
    <property type="match status" value="1"/>
</dbReference>
<evidence type="ECO:0000256" key="4">
    <source>
        <dbReference type="PROSITE-ProRule" id="PRU00520"/>
    </source>
</evidence>
<name>A0A1G2BVP9_9BACT</name>
<dbReference type="EMBL" id="MHKN01000020">
    <property type="protein sequence ID" value="OGY92297.1"/>
    <property type="molecule type" value="Genomic_DNA"/>
</dbReference>